<gene>
    <name evidence="1" type="ORF">HaLaN_21731</name>
</gene>
<protein>
    <submittedName>
        <fullName evidence="1">Uncharacterized protein</fullName>
    </submittedName>
</protein>
<comment type="caution">
    <text evidence="1">The sequence shown here is derived from an EMBL/GenBank/DDBJ whole genome shotgun (WGS) entry which is preliminary data.</text>
</comment>
<accession>A0A699ZWQ2</accession>
<name>A0A699ZWQ2_HAELA</name>
<feature type="non-terminal residue" evidence="1">
    <location>
        <position position="1"/>
    </location>
</feature>
<dbReference type="EMBL" id="BLLF01002420">
    <property type="protein sequence ID" value="GFH24019.1"/>
    <property type="molecule type" value="Genomic_DNA"/>
</dbReference>
<reference evidence="1 2" key="1">
    <citation type="submission" date="2020-02" db="EMBL/GenBank/DDBJ databases">
        <title>Draft genome sequence of Haematococcus lacustris strain NIES-144.</title>
        <authorList>
            <person name="Morimoto D."/>
            <person name="Nakagawa S."/>
            <person name="Yoshida T."/>
            <person name="Sawayama S."/>
        </authorList>
    </citation>
    <scope>NUCLEOTIDE SEQUENCE [LARGE SCALE GENOMIC DNA]</scope>
    <source>
        <strain evidence="1 2">NIES-144</strain>
    </source>
</reference>
<dbReference type="Proteomes" id="UP000485058">
    <property type="component" value="Unassembled WGS sequence"/>
</dbReference>
<evidence type="ECO:0000313" key="2">
    <source>
        <dbReference type="Proteomes" id="UP000485058"/>
    </source>
</evidence>
<proteinExistence type="predicted"/>
<organism evidence="1 2">
    <name type="scientific">Haematococcus lacustris</name>
    <name type="common">Green alga</name>
    <name type="synonym">Haematococcus pluvialis</name>
    <dbReference type="NCBI Taxonomy" id="44745"/>
    <lineage>
        <taxon>Eukaryota</taxon>
        <taxon>Viridiplantae</taxon>
        <taxon>Chlorophyta</taxon>
        <taxon>core chlorophytes</taxon>
        <taxon>Chlorophyceae</taxon>
        <taxon>CS clade</taxon>
        <taxon>Chlamydomonadales</taxon>
        <taxon>Haematococcaceae</taxon>
        <taxon>Haematococcus</taxon>
    </lineage>
</organism>
<evidence type="ECO:0000313" key="1">
    <source>
        <dbReference type="EMBL" id="GFH24019.1"/>
    </source>
</evidence>
<keyword evidence="2" id="KW-1185">Reference proteome</keyword>
<dbReference type="AlphaFoldDB" id="A0A699ZWQ2"/>
<sequence>QRDGDKVVEFVVHRTSYDNAAVPQRLRLIMTMITPTKPAVEPSMKTMSLKTDADERQSPEDKEAAAVEVVLRPEVSDAVQLAKLLRADEVVVADKSIATLTIRPESAAMEVAQAVVNILRAETAPLGRAVTLTLHDFNLSVLVALKIAYIARAKAGESSDMNLTAEVSLNP</sequence>